<organism evidence="9 10">
    <name type="scientific">Erythrobacter ani</name>
    <dbReference type="NCBI Taxonomy" id="2827235"/>
    <lineage>
        <taxon>Bacteria</taxon>
        <taxon>Pseudomonadati</taxon>
        <taxon>Pseudomonadota</taxon>
        <taxon>Alphaproteobacteria</taxon>
        <taxon>Sphingomonadales</taxon>
        <taxon>Erythrobacteraceae</taxon>
        <taxon>Erythrobacter/Porphyrobacter group</taxon>
        <taxon>Erythrobacter</taxon>
    </lineage>
</organism>
<evidence type="ECO:0000256" key="6">
    <source>
        <dbReference type="ARBA" id="ARBA00022833"/>
    </source>
</evidence>
<dbReference type="PANTHER" id="PTHR12147">
    <property type="entry name" value="METALLOPEPTIDASE M28 FAMILY MEMBER"/>
    <property type="match status" value="1"/>
</dbReference>
<protein>
    <submittedName>
        <fullName evidence="9">M28 family peptidase</fullName>
    </submittedName>
</protein>
<evidence type="ECO:0000256" key="2">
    <source>
        <dbReference type="ARBA" id="ARBA00022670"/>
    </source>
</evidence>
<keyword evidence="3" id="KW-0479">Metal-binding</keyword>
<dbReference type="PANTHER" id="PTHR12147:SF56">
    <property type="entry name" value="AMINOPEPTIDASE YDR415C-RELATED"/>
    <property type="match status" value="1"/>
</dbReference>
<comment type="caution">
    <text evidence="9">The sequence shown here is derived from an EMBL/GenBank/DDBJ whole genome shotgun (WGS) entry which is preliminary data.</text>
</comment>
<dbReference type="PROSITE" id="PS51257">
    <property type="entry name" value="PROKAR_LIPOPROTEIN"/>
    <property type="match status" value="1"/>
</dbReference>
<keyword evidence="1" id="KW-0031">Aminopeptidase</keyword>
<sequence>MIRTGAQWGLVFAAAMMLAGCAGAPIASVPSHERLAIEQNLRQDIAVLASDDFGGRKPGTAGEERTVAYITQRMEAIGLTSGTNDPGSAWRAPIQLVSSKPFTSRIAITVGRETIELDPATAVAFSARRRELVENGQVVFVGREAESVPDDDVTGKVVVMLGEPGVSPERRAILFEKRPAAIITVVEDNDAIASVNRVFANEQISLASENGSALTGFTTHAAIAEALGKDDWAALVDLADGADFSPIDLYAAATVEANSNRAEFTSHNVIGKIPGTVPNSGSIVLMAHWDHLGECGIAEAQDRICNGAVDNASGVASLLELSRRLVAAGPHDRDIYVVATSGEESGLLGAQAFTEAPPMPLDTIVAAFNFDTVAIAPAGSKVGFVGEGRTPLDPVILDVIASSGRELGDRSFAEQFVQRQDGWALLQEGVPAVFLSTAFGSEITLGPYLASDYHQAGDELDKIELGGAIDDLLLHEELVRRFASTAAYAPARGE</sequence>
<reference evidence="9 10" key="1">
    <citation type="submission" date="2021-04" db="EMBL/GenBank/DDBJ databases">
        <authorList>
            <person name="Pira H."/>
            <person name="Risdian C."/>
            <person name="Wink J."/>
        </authorList>
    </citation>
    <scope>NUCLEOTIDE SEQUENCE [LARGE SCALE GENOMIC DNA]</scope>
    <source>
        <strain evidence="9 10">WH131</strain>
    </source>
</reference>
<evidence type="ECO:0000256" key="7">
    <source>
        <dbReference type="SAM" id="SignalP"/>
    </source>
</evidence>
<feature type="chain" id="PRO_5046229549" evidence="7">
    <location>
        <begin position="25"/>
        <end position="494"/>
    </location>
</feature>
<dbReference type="Proteomes" id="UP000699975">
    <property type="component" value="Unassembled WGS sequence"/>
</dbReference>
<feature type="signal peptide" evidence="7">
    <location>
        <begin position="1"/>
        <end position="24"/>
    </location>
</feature>
<name>A0ABS6SPE4_9SPHN</name>
<evidence type="ECO:0000256" key="1">
    <source>
        <dbReference type="ARBA" id="ARBA00022438"/>
    </source>
</evidence>
<evidence type="ECO:0000256" key="3">
    <source>
        <dbReference type="ARBA" id="ARBA00022723"/>
    </source>
</evidence>
<keyword evidence="2" id="KW-0645">Protease</keyword>
<keyword evidence="4 7" id="KW-0732">Signal</keyword>
<gene>
    <name evidence="9" type="ORF">KCG45_12000</name>
</gene>
<dbReference type="EMBL" id="JAGSPB010000002">
    <property type="protein sequence ID" value="MBV7266905.1"/>
    <property type="molecule type" value="Genomic_DNA"/>
</dbReference>
<dbReference type="Pfam" id="PF04389">
    <property type="entry name" value="Peptidase_M28"/>
    <property type="match status" value="1"/>
</dbReference>
<accession>A0ABS6SPE4</accession>
<keyword evidence="10" id="KW-1185">Reference proteome</keyword>
<dbReference type="RefSeq" id="WP_218317436.1">
    <property type="nucleotide sequence ID" value="NZ_JAGSPB010000002.1"/>
</dbReference>
<evidence type="ECO:0000256" key="5">
    <source>
        <dbReference type="ARBA" id="ARBA00022801"/>
    </source>
</evidence>
<evidence type="ECO:0000313" key="9">
    <source>
        <dbReference type="EMBL" id="MBV7266905.1"/>
    </source>
</evidence>
<feature type="domain" description="Peptidase M28" evidence="8">
    <location>
        <begin position="268"/>
        <end position="466"/>
    </location>
</feature>
<keyword evidence="5" id="KW-0378">Hydrolase</keyword>
<keyword evidence="6" id="KW-0862">Zinc</keyword>
<proteinExistence type="predicted"/>
<dbReference type="InterPro" id="IPR045175">
    <property type="entry name" value="M28_fam"/>
</dbReference>
<evidence type="ECO:0000256" key="4">
    <source>
        <dbReference type="ARBA" id="ARBA00022729"/>
    </source>
</evidence>
<dbReference type="InterPro" id="IPR007484">
    <property type="entry name" value="Peptidase_M28"/>
</dbReference>
<evidence type="ECO:0000259" key="8">
    <source>
        <dbReference type="Pfam" id="PF04389"/>
    </source>
</evidence>
<evidence type="ECO:0000313" key="10">
    <source>
        <dbReference type="Proteomes" id="UP000699975"/>
    </source>
</evidence>